<dbReference type="GO" id="GO:0016787">
    <property type="term" value="F:hydrolase activity"/>
    <property type="evidence" value="ECO:0007669"/>
    <property type="project" value="UniProtKB-KW"/>
</dbReference>
<evidence type="ECO:0000313" key="4">
    <source>
        <dbReference type="Proteomes" id="UP000029224"/>
    </source>
</evidence>
<keyword evidence="1" id="KW-0378">Hydrolase</keyword>
<reference evidence="3 4" key="2">
    <citation type="submission" date="2014-09" db="EMBL/GenBank/DDBJ databases">
        <authorList>
            <consortium name="NBRP consortium"/>
            <person name="Sawabe T."/>
            <person name="Meirelles P."/>
            <person name="Nakanishi M."/>
            <person name="Sayaka M."/>
            <person name="Hattori M."/>
            <person name="Ohkuma M."/>
        </authorList>
    </citation>
    <scope>NUCLEOTIDE SEQUENCE [LARGE SCALE GENOMIC DNA]</scope>
    <source>
        <strain evidence="3 4">JCM 19240</strain>
    </source>
</reference>
<dbReference type="Gene3D" id="3.40.50.10890">
    <property type="match status" value="1"/>
</dbReference>
<accession>A0A090U3P9</accession>
<dbReference type="EMBL" id="BBMT01000018">
    <property type="protein sequence ID" value="GAL37547.1"/>
    <property type="molecule type" value="Genomic_DNA"/>
</dbReference>
<reference evidence="3 4" key="1">
    <citation type="submission" date="2014-09" db="EMBL/GenBank/DDBJ databases">
        <title>Vibrio maritimus JCM 19240. (C210) whole genome shotgun sequence.</title>
        <authorList>
            <person name="Sawabe T."/>
            <person name="Meirelles P."/>
            <person name="Nakanishi M."/>
            <person name="Sayaka M."/>
            <person name="Hattori M."/>
            <person name="Ohkuma M."/>
        </authorList>
    </citation>
    <scope>NUCLEOTIDE SEQUENCE [LARGE SCALE GENOMIC DNA]</scope>
    <source>
        <strain evidence="3 4">JCM 19240</strain>
    </source>
</reference>
<dbReference type="Proteomes" id="UP000029224">
    <property type="component" value="Unassembled WGS sequence"/>
</dbReference>
<evidence type="ECO:0000313" key="3">
    <source>
        <dbReference type="EMBL" id="GAL37547.1"/>
    </source>
</evidence>
<protein>
    <submittedName>
        <fullName evidence="3">Metallo-beta-lactamase family protein RNA-specific</fullName>
    </submittedName>
</protein>
<evidence type="ECO:0000256" key="1">
    <source>
        <dbReference type="ARBA" id="ARBA00022801"/>
    </source>
</evidence>
<comment type="caution">
    <text evidence="3">The sequence shown here is derived from an EMBL/GenBank/DDBJ whole genome shotgun (WGS) entry which is preliminary data.</text>
</comment>
<dbReference type="InterPro" id="IPR022712">
    <property type="entry name" value="Beta_Casp"/>
</dbReference>
<dbReference type="InterPro" id="IPR036866">
    <property type="entry name" value="RibonucZ/Hydroxyglut_hydro"/>
</dbReference>
<sequence length="193" mass="21917">MPLILDDGLRLQLDLTRPQRARILERIKRQLKPVNYGSWVPVKSLERGYFTYIRFSPAGHILGSAFVEVKLPNQEVVVFSGDLGPKDTPLLPDPVPPKRADYLFIESTYGNRQHESVAARGERLLTIIMKSLRDGGTIIVPAFSVGRTQELLYTIESLLQKNQLSDSLPIIVDSPMAAQITKAYRQYRKLWSR</sequence>
<dbReference type="Gene3D" id="3.60.15.10">
    <property type="entry name" value="Ribonuclease Z/Hydroxyacylglutathione hydrolase-like"/>
    <property type="match status" value="1"/>
</dbReference>
<evidence type="ECO:0000259" key="2">
    <source>
        <dbReference type="Pfam" id="PF10996"/>
    </source>
</evidence>
<dbReference type="SUPFAM" id="SSF56281">
    <property type="entry name" value="Metallo-hydrolase/oxidoreductase"/>
    <property type="match status" value="1"/>
</dbReference>
<dbReference type="InterPro" id="IPR050698">
    <property type="entry name" value="MBL"/>
</dbReference>
<feature type="domain" description="Beta-Casp" evidence="2">
    <location>
        <begin position="148"/>
        <end position="192"/>
    </location>
</feature>
<keyword evidence="4" id="KW-1185">Reference proteome</keyword>
<name>A0A090U3P9_9VIBR</name>
<dbReference type="PANTHER" id="PTHR11203:SF37">
    <property type="entry name" value="INTEGRATOR COMPLEX SUBUNIT 11"/>
    <property type="match status" value="1"/>
</dbReference>
<dbReference type="GO" id="GO:0004521">
    <property type="term" value="F:RNA endonuclease activity"/>
    <property type="evidence" value="ECO:0007669"/>
    <property type="project" value="TreeGrafter"/>
</dbReference>
<dbReference type="AlphaFoldDB" id="A0A090U3P9"/>
<dbReference type="PANTHER" id="PTHR11203">
    <property type="entry name" value="CLEAVAGE AND POLYADENYLATION SPECIFICITY FACTOR FAMILY MEMBER"/>
    <property type="match status" value="1"/>
</dbReference>
<proteinExistence type="predicted"/>
<dbReference type="Pfam" id="PF10996">
    <property type="entry name" value="Beta-Casp"/>
    <property type="match status" value="1"/>
</dbReference>
<organism evidence="3 4">
    <name type="scientific">Vibrio maritimus</name>
    <dbReference type="NCBI Taxonomy" id="990268"/>
    <lineage>
        <taxon>Bacteria</taxon>
        <taxon>Pseudomonadati</taxon>
        <taxon>Pseudomonadota</taxon>
        <taxon>Gammaproteobacteria</taxon>
        <taxon>Vibrionales</taxon>
        <taxon>Vibrionaceae</taxon>
        <taxon>Vibrio</taxon>
    </lineage>
</organism>
<gene>
    <name evidence="3" type="ORF">JCM19240_694</name>
</gene>